<dbReference type="AlphaFoldDB" id="A0A4U0TZD2"/>
<feature type="compositionally biased region" description="Acidic residues" evidence="1">
    <location>
        <begin position="184"/>
        <end position="193"/>
    </location>
</feature>
<organism evidence="2 3">
    <name type="scientific">Salinomyces thailandicus</name>
    <dbReference type="NCBI Taxonomy" id="706561"/>
    <lineage>
        <taxon>Eukaryota</taxon>
        <taxon>Fungi</taxon>
        <taxon>Dikarya</taxon>
        <taxon>Ascomycota</taxon>
        <taxon>Pezizomycotina</taxon>
        <taxon>Dothideomycetes</taxon>
        <taxon>Dothideomycetidae</taxon>
        <taxon>Mycosphaerellales</taxon>
        <taxon>Teratosphaeriaceae</taxon>
        <taxon>Salinomyces</taxon>
    </lineage>
</organism>
<gene>
    <name evidence="2" type="ORF">B0A50_04482</name>
</gene>
<proteinExistence type="predicted"/>
<evidence type="ECO:0000256" key="1">
    <source>
        <dbReference type="SAM" id="MobiDB-lite"/>
    </source>
</evidence>
<feature type="region of interest" description="Disordered" evidence="1">
    <location>
        <begin position="120"/>
        <end position="230"/>
    </location>
</feature>
<feature type="compositionally biased region" description="Polar residues" evidence="1">
    <location>
        <begin position="164"/>
        <end position="176"/>
    </location>
</feature>
<dbReference type="OrthoDB" id="3900395at2759"/>
<evidence type="ECO:0000313" key="3">
    <source>
        <dbReference type="Proteomes" id="UP000308549"/>
    </source>
</evidence>
<feature type="compositionally biased region" description="Basic and acidic residues" evidence="1">
    <location>
        <begin position="217"/>
        <end position="230"/>
    </location>
</feature>
<dbReference type="Proteomes" id="UP000308549">
    <property type="component" value="Unassembled WGS sequence"/>
</dbReference>
<name>A0A4U0TZD2_9PEZI</name>
<comment type="caution">
    <text evidence="2">The sequence shown here is derived from an EMBL/GenBank/DDBJ whole genome shotgun (WGS) entry which is preliminary data.</text>
</comment>
<reference evidence="2 3" key="1">
    <citation type="submission" date="2017-03" db="EMBL/GenBank/DDBJ databases">
        <title>Genomes of endolithic fungi from Antarctica.</title>
        <authorList>
            <person name="Coleine C."/>
            <person name="Masonjones S."/>
            <person name="Stajich J.E."/>
        </authorList>
    </citation>
    <scope>NUCLEOTIDE SEQUENCE [LARGE SCALE GENOMIC DNA]</scope>
    <source>
        <strain evidence="2 3">CCFEE 6315</strain>
    </source>
</reference>
<evidence type="ECO:0000313" key="2">
    <source>
        <dbReference type="EMBL" id="TKA27145.1"/>
    </source>
</evidence>
<protein>
    <submittedName>
        <fullName evidence="2">Uncharacterized protein</fullName>
    </submittedName>
</protein>
<dbReference type="EMBL" id="NAJL01000024">
    <property type="protein sequence ID" value="TKA27145.1"/>
    <property type="molecule type" value="Genomic_DNA"/>
</dbReference>
<keyword evidence="3" id="KW-1185">Reference proteome</keyword>
<feature type="compositionally biased region" description="Polar residues" evidence="1">
    <location>
        <begin position="206"/>
        <end position="216"/>
    </location>
</feature>
<feature type="compositionally biased region" description="Basic and acidic residues" evidence="1">
    <location>
        <begin position="120"/>
        <end position="150"/>
    </location>
</feature>
<accession>A0A4U0TZD2</accession>
<sequence length="259" mass="30118">MAYRILASVCRHLIRTYDTLPWSGSTIPWSGSVCHPNIRYCPSCEASQSILLERDEAERDFETAQRTHSIQRTQESYENYRASMRRYDNARLAYAEDLEFQQDRADRERFAQGETTLALRTREGRPRQTRFAEPESHRSESEYRAQGEYRRRSKSYLPGAHADTSGQGFYNTSDPSTKQREDKEDKEDGEDMDWVSIEKPRALPAESSQVPQPRPTENNEVRPPRPAGHNEELQAYLDGLSMEQLEAFMRQELLAFLNQ</sequence>